<dbReference type="InterPro" id="IPR006867">
    <property type="entry name" value="DUF632"/>
</dbReference>
<dbReference type="PANTHER" id="PTHR21450:SF59">
    <property type="entry name" value="PROTEIN, PUTATIVE_ 48652-45869-RELATED"/>
    <property type="match status" value="1"/>
</dbReference>
<dbReference type="PANTHER" id="PTHR21450">
    <property type="entry name" value="PROTEIN ALTERED PHOSPHATE STARVATION RESPONSE 1"/>
    <property type="match status" value="1"/>
</dbReference>
<feature type="region of interest" description="Disordered" evidence="1">
    <location>
        <begin position="113"/>
        <end position="190"/>
    </location>
</feature>
<protein>
    <recommendedName>
        <fullName evidence="6">Nitrate regulatory gene2 protein</fullName>
    </recommendedName>
</protein>
<feature type="compositionally biased region" description="Acidic residues" evidence="1">
    <location>
        <begin position="130"/>
        <end position="140"/>
    </location>
</feature>
<dbReference type="Pfam" id="PF04782">
    <property type="entry name" value="DUF632"/>
    <property type="match status" value="1"/>
</dbReference>
<evidence type="ECO:0000313" key="4">
    <source>
        <dbReference type="EMBL" id="GMN37243.1"/>
    </source>
</evidence>
<feature type="compositionally biased region" description="Low complexity" evidence="1">
    <location>
        <begin position="61"/>
        <end position="78"/>
    </location>
</feature>
<feature type="compositionally biased region" description="Basic and acidic residues" evidence="1">
    <location>
        <begin position="115"/>
        <end position="129"/>
    </location>
</feature>
<feature type="domain" description="DUF632" evidence="2">
    <location>
        <begin position="303"/>
        <end position="608"/>
    </location>
</feature>
<evidence type="ECO:0000259" key="3">
    <source>
        <dbReference type="Pfam" id="PF04783"/>
    </source>
</evidence>
<keyword evidence="5" id="KW-1185">Reference proteome</keyword>
<evidence type="ECO:0008006" key="6">
    <source>
        <dbReference type="Google" id="ProtNLM"/>
    </source>
</evidence>
<evidence type="ECO:0000313" key="5">
    <source>
        <dbReference type="Proteomes" id="UP001187192"/>
    </source>
</evidence>
<sequence>MGCTQSKIENEEAVARCKERKQFMKEAVSARNAFAAAHSSYAMYLKNTGAALSDYAQGEVQNPLLPNPAQSNSSSAAAGAPFVETFRPPPPPPTNYAAIAPPAPLQRAATMPEIKIPKHDSLPKPKTIMEEDEEEDENENEGSVNLRRRRNSRGGSRGGHREVPEEVQESNRPPPPAVSQENRAIPTSYQQHPTYDYFFNVDTMPKPTLSEMEEVDISREEIDRNMFDERSKRVDEEEEVKSSAKVELEPVLEKAAVAAEPPPPPDPEAVAAAAAAAKNLKKGKQVASGAGDGKRMVKGNVNLLQVFVDLDDHFLKASESAHEVSKMLEATRLHYHSNFADNRGHIDHSARVMRVITWNRSFRGLANNDDVNDDFESEEHETHATVLDKLLAWEKKLYDEVKAGELMKFEYQKKVNALNRLKKRGANSDALEKAKAAVSHLHTRYIVDMQSLDSTVSEINRLRDEQLYPKLVQLVDGMATMWETMRHQHESQLKIVQALRYLDIAQSPKETSEHHHERTMQLYAVANEWHLQFQKLVYKQKDYIKALNTWLKLNLIPTESSMREKVSSPPRHQTPPIKKLLIAWQDHLEKVPDELARSAMSNFAAVIETIVHQQEDEMRLREKCEETGKELERKKRQFEDWYNKYMQRRIPEDGETAEDTAGNDIIVERQFVVDSLQKRLEEDREAYQRHCLQVREKSLVSLKTRLPELFRALLDFSVACTHMYGDLRSRSLPQHHHQSSA</sequence>
<comment type="caution">
    <text evidence="4">The sequence shown here is derived from an EMBL/GenBank/DDBJ whole genome shotgun (WGS) entry which is preliminary data.</text>
</comment>
<evidence type="ECO:0000259" key="2">
    <source>
        <dbReference type="Pfam" id="PF04782"/>
    </source>
</evidence>
<dbReference type="InterPro" id="IPR006868">
    <property type="entry name" value="DUF630"/>
</dbReference>
<feature type="region of interest" description="Disordered" evidence="1">
    <location>
        <begin position="60"/>
        <end position="100"/>
    </location>
</feature>
<dbReference type="Proteomes" id="UP001187192">
    <property type="component" value="Unassembled WGS sequence"/>
</dbReference>
<feature type="compositionally biased region" description="Polar residues" evidence="1">
    <location>
        <begin position="179"/>
        <end position="190"/>
    </location>
</feature>
<feature type="domain" description="DUF630" evidence="3">
    <location>
        <begin position="1"/>
        <end position="59"/>
    </location>
</feature>
<accession>A0AA88A0Z6</accession>
<proteinExistence type="predicted"/>
<dbReference type="EMBL" id="BTGU01000006">
    <property type="protein sequence ID" value="GMN37243.1"/>
    <property type="molecule type" value="Genomic_DNA"/>
</dbReference>
<dbReference type="AlphaFoldDB" id="A0AA88A0Z6"/>
<name>A0AA88A0Z6_FICCA</name>
<gene>
    <name evidence="4" type="ORF">TIFTF001_006652</name>
</gene>
<dbReference type="Pfam" id="PF04783">
    <property type="entry name" value="DUF630"/>
    <property type="match status" value="1"/>
</dbReference>
<reference evidence="4" key="1">
    <citation type="submission" date="2023-07" db="EMBL/GenBank/DDBJ databases">
        <title>draft genome sequence of fig (Ficus carica).</title>
        <authorList>
            <person name="Takahashi T."/>
            <person name="Nishimura K."/>
        </authorList>
    </citation>
    <scope>NUCLEOTIDE SEQUENCE</scope>
</reference>
<organism evidence="4 5">
    <name type="scientific">Ficus carica</name>
    <name type="common">Common fig</name>
    <dbReference type="NCBI Taxonomy" id="3494"/>
    <lineage>
        <taxon>Eukaryota</taxon>
        <taxon>Viridiplantae</taxon>
        <taxon>Streptophyta</taxon>
        <taxon>Embryophyta</taxon>
        <taxon>Tracheophyta</taxon>
        <taxon>Spermatophyta</taxon>
        <taxon>Magnoliopsida</taxon>
        <taxon>eudicotyledons</taxon>
        <taxon>Gunneridae</taxon>
        <taxon>Pentapetalae</taxon>
        <taxon>rosids</taxon>
        <taxon>fabids</taxon>
        <taxon>Rosales</taxon>
        <taxon>Moraceae</taxon>
        <taxon>Ficeae</taxon>
        <taxon>Ficus</taxon>
    </lineage>
</organism>
<evidence type="ECO:0000256" key="1">
    <source>
        <dbReference type="SAM" id="MobiDB-lite"/>
    </source>
</evidence>